<sequence length="176" mass="19892">MNAPACPGARRSSLFPSSQARQPQSRRGLHACETTTDVTRRATRSCHWKTGTKFQNAKGFSQNGDTHRADVGPPTRTRDTYSRVATTRCDTHARLDQEQVLMESEFLVQWLLKPIQKKVRAEVEETGVYLVEEGYLNPLAKLEAECKEELAKIDRSGVKFTEWDYSGKDTVCSKLL</sequence>
<feature type="compositionally biased region" description="Basic and acidic residues" evidence="1">
    <location>
        <begin position="65"/>
        <end position="79"/>
    </location>
</feature>
<dbReference type="Gramene" id="LPERR11G15540.1">
    <property type="protein sequence ID" value="LPERR11G15540.1"/>
    <property type="gene ID" value="LPERR11G15540"/>
</dbReference>
<reference evidence="2" key="3">
    <citation type="submission" date="2015-04" db="UniProtKB">
        <authorList>
            <consortium name="EnsemblPlants"/>
        </authorList>
    </citation>
    <scope>IDENTIFICATION</scope>
</reference>
<feature type="compositionally biased region" description="Polar residues" evidence="1">
    <location>
        <begin position="14"/>
        <end position="25"/>
    </location>
</feature>
<evidence type="ECO:0000313" key="3">
    <source>
        <dbReference type="Proteomes" id="UP000032180"/>
    </source>
</evidence>
<evidence type="ECO:0000313" key="2">
    <source>
        <dbReference type="EnsemblPlants" id="LPERR11G15540.1"/>
    </source>
</evidence>
<proteinExistence type="predicted"/>
<dbReference type="PROSITE" id="PS50896">
    <property type="entry name" value="LISH"/>
    <property type="match status" value="1"/>
</dbReference>
<dbReference type="EnsemblPlants" id="LPERR11G15540.1">
    <property type="protein sequence ID" value="LPERR11G15540.1"/>
    <property type="gene ID" value="LPERR11G15540"/>
</dbReference>
<dbReference type="Proteomes" id="UP000032180">
    <property type="component" value="Chromosome 11"/>
</dbReference>
<reference evidence="3" key="2">
    <citation type="submission" date="2013-12" db="EMBL/GenBank/DDBJ databases">
        <authorList>
            <person name="Yu Y."/>
            <person name="Lee S."/>
            <person name="de Baynast K."/>
            <person name="Wissotski M."/>
            <person name="Liu L."/>
            <person name="Talag J."/>
            <person name="Goicoechea J."/>
            <person name="Angelova A."/>
            <person name="Jetty R."/>
            <person name="Kudrna D."/>
            <person name="Golser W."/>
            <person name="Rivera L."/>
            <person name="Zhang J."/>
            <person name="Wing R."/>
        </authorList>
    </citation>
    <scope>NUCLEOTIDE SEQUENCE</scope>
</reference>
<feature type="region of interest" description="Disordered" evidence="1">
    <location>
        <begin position="1"/>
        <end position="29"/>
    </location>
</feature>
<reference evidence="2 3" key="1">
    <citation type="submission" date="2012-08" db="EMBL/GenBank/DDBJ databases">
        <title>Oryza genome evolution.</title>
        <authorList>
            <person name="Wing R.A."/>
        </authorList>
    </citation>
    <scope>NUCLEOTIDE SEQUENCE</scope>
</reference>
<name>A0A0D9XTY4_9ORYZ</name>
<feature type="region of interest" description="Disordered" evidence="1">
    <location>
        <begin position="57"/>
        <end position="79"/>
    </location>
</feature>
<organism evidence="2 3">
    <name type="scientific">Leersia perrieri</name>
    <dbReference type="NCBI Taxonomy" id="77586"/>
    <lineage>
        <taxon>Eukaryota</taxon>
        <taxon>Viridiplantae</taxon>
        <taxon>Streptophyta</taxon>
        <taxon>Embryophyta</taxon>
        <taxon>Tracheophyta</taxon>
        <taxon>Spermatophyta</taxon>
        <taxon>Magnoliopsida</taxon>
        <taxon>Liliopsida</taxon>
        <taxon>Poales</taxon>
        <taxon>Poaceae</taxon>
        <taxon>BOP clade</taxon>
        <taxon>Oryzoideae</taxon>
        <taxon>Oryzeae</taxon>
        <taxon>Oryzinae</taxon>
        <taxon>Leersia</taxon>
    </lineage>
</organism>
<evidence type="ECO:0000256" key="1">
    <source>
        <dbReference type="SAM" id="MobiDB-lite"/>
    </source>
</evidence>
<keyword evidence="3" id="KW-1185">Reference proteome</keyword>
<dbReference type="HOGENOM" id="CLU_1527367_0_0_1"/>
<protein>
    <submittedName>
        <fullName evidence="2">Uncharacterized protein</fullName>
    </submittedName>
</protein>
<accession>A0A0D9XTY4</accession>
<dbReference type="AlphaFoldDB" id="A0A0D9XTY4"/>
<dbReference type="InterPro" id="IPR006594">
    <property type="entry name" value="LisH"/>
</dbReference>